<dbReference type="InterPro" id="IPR033454">
    <property type="entry name" value="RecG_wedge"/>
</dbReference>
<dbReference type="Gene3D" id="2.40.50.140">
    <property type="entry name" value="Nucleic acid-binding proteins"/>
    <property type="match status" value="1"/>
</dbReference>
<evidence type="ECO:0000259" key="16">
    <source>
        <dbReference type="PROSITE" id="PS51192"/>
    </source>
</evidence>
<dbReference type="OrthoDB" id="9804325at2"/>
<dbReference type="CDD" id="cd04488">
    <property type="entry name" value="RecG_wedge_OBF"/>
    <property type="match status" value="1"/>
</dbReference>
<dbReference type="InterPro" id="IPR004609">
    <property type="entry name" value="ATP-dep_DNA_helicase_RecG"/>
</dbReference>
<dbReference type="STRING" id="588581.Cpap_3025"/>
<dbReference type="Pfam" id="PF00270">
    <property type="entry name" value="DEAD"/>
    <property type="match status" value="1"/>
</dbReference>
<dbReference type="AlphaFoldDB" id="F1TAR0"/>
<reference evidence="18" key="1">
    <citation type="submission" date="2009-07" db="EMBL/GenBank/DDBJ databases">
        <authorList>
            <consortium name="US DOE Joint Genome Institute (JGI-PGF)"/>
            <person name="Lucas S."/>
            <person name="Copeland A."/>
            <person name="Lapidus A."/>
            <person name="Glavina del Rio T."/>
            <person name="Tice H."/>
            <person name="Bruce D."/>
            <person name="Goodwin L."/>
            <person name="Pitluck S."/>
            <person name="Larimer F."/>
            <person name="Land M.L."/>
            <person name="Mouttaki H."/>
            <person name="He Z."/>
            <person name="Zhou J."/>
            <person name="Hemme C.L."/>
        </authorList>
    </citation>
    <scope>NUCLEOTIDE SEQUENCE</scope>
    <source>
        <strain evidence="18">DSM 2782</strain>
    </source>
</reference>
<dbReference type="InterPro" id="IPR011545">
    <property type="entry name" value="DEAD/DEAH_box_helicase_dom"/>
</dbReference>
<evidence type="ECO:0000256" key="12">
    <source>
        <dbReference type="ARBA" id="ARBA00034617"/>
    </source>
</evidence>
<dbReference type="GO" id="GO:0005524">
    <property type="term" value="F:ATP binding"/>
    <property type="evidence" value="ECO:0007669"/>
    <property type="project" value="UniProtKB-KW"/>
</dbReference>
<dbReference type="NCBIfam" id="NF008165">
    <property type="entry name" value="PRK10917.1-3"/>
    <property type="match status" value="1"/>
</dbReference>
<name>F1TAR0_9FIRM</name>
<keyword evidence="3 15" id="KW-0547">Nucleotide-binding</keyword>
<dbReference type="GO" id="GO:0006281">
    <property type="term" value="P:DNA repair"/>
    <property type="evidence" value="ECO:0007669"/>
    <property type="project" value="UniProtKB-UniRule"/>
</dbReference>
<keyword evidence="9 15" id="KW-0233">DNA recombination</keyword>
<gene>
    <name evidence="18" type="ORF">Cpap_3025</name>
</gene>
<dbReference type="InterPro" id="IPR045562">
    <property type="entry name" value="RecG_dom3_C"/>
</dbReference>
<evidence type="ECO:0000313" key="18">
    <source>
        <dbReference type="EMBL" id="EGD48603.1"/>
    </source>
</evidence>
<evidence type="ECO:0000256" key="11">
    <source>
        <dbReference type="ARBA" id="ARBA00023235"/>
    </source>
</evidence>
<dbReference type="GO" id="GO:0003677">
    <property type="term" value="F:DNA binding"/>
    <property type="evidence" value="ECO:0007669"/>
    <property type="project" value="UniProtKB-KW"/>
</dbReference>
<dbReference type="InterPro" id="IPR047112">
    <property type="entry name" value="RecG/Mfd"/>
</dbReference>
<dbReference type="GO" id="GO:0043138">
    <property type="term" value="F:3'-5' DNA helicase activity"/>
    <property type="evidence" value="ECO:0007669"/>
    <property type="project" value="UniProtKB-EC"/>
</dbReference>
<evidence type="ECO:0000256" key="6">
    <source>
        <dbReference type="ARBA" id="ARBA00022806"/>
    </source>
</evidence>
<comment type="caution">
    <text evidence="18">The sequence shown here is derived from an EMBL/GenBank/DDBJ whole genome shotgun (WGS) entry which is preliminary data.</text>
</comment>
<keyword evidence="19" id="KW-1185">Reference proteome</keyword>
<keyword evidence="10 15" id="KW-0234">DNA repair</keyword>
<dbReference type="Pfam" id="PF17191">
    <property type="entry name" value="RecG_wedge"/>
    <property type="match status" value="1"/>
</dbReference>
<dbReference type="GO" id="GO:0016887">
    <property type="term" value="F:ATP hydrolysis activity"/>
    <property type="evidence" value="ECO:0007669"/>
    <property type="project" value="RHEA"/>
</dbReference>
<dbReference type="InterPro" id="IPR027417">
    <property type="entry name" value="P-loop_NTPase"/>
</dbReference>
<keyword evidence="7 15" id="KW-0067">ATP-binding</keyword>
<dbReference type="SUPFAM" id="SSF50249">
    <property type="entry name" value="Nucleic acid-binding proteins"/>
    <property type="match status" value="1"/>
</dbReference>
<comment type="catalytic activity">
    <reaction evidence="12 15">
        <text>Couples ATP hydrolysis with the unwinding of duplex DNA by translocating in the 3'-5' direction.</text>
        <dbReference type="EC" id="5.6.2.4"/>
    </reaction>
</comment>
<dbReference type="EC" id="5.6.2.4" evidence="13 15"/>
<organism evidence="18 19">
    <name type="scientific">Ruminiclostridium papyrosolvens DSM 2782</name>
    <dbReference type="NCBI Taxonomy" id="588581"/>
    <lineage>
        <taxon>Bacteria</taxon>
        <taxon>Bacillati</taxon>
        <taxon>Bacillota</taxon>
        <taxon>Clostridia</taxon>
        <taxon>Eubacteriales</taxon>
        <taxon>Oscillospiraceae</taxon>
        <taxon>Ruminiclostridium</taxon>
    </lineage>
</organism>
<dbReference type="Pfam" id="PF00271">
    <property type="entry name" value="Helicase_C"/>
    <property type="match status" value="1"/>
</dbReference>
<dbReference type="Gene3D" id="3.40.50.300">
    <property type="entry name" value="P-loop containing nucleotide triphosphate hydrolases"/>
    <property type="match status" value="2"/>
</dbReference>
<dbReference type="SMART" id="SM00490">
    <property type="entry name" value="HELICc"/>
    <property type="match status" value="1"/>
</dbReference>
<dbReference type="PANTHER" id="PTHR47964">
    <property type="entry name" value="ATP-DEPENDENT DNA HELICASE HOMOLOG RECG, CHLOROPLASTIC"/>
    <property type="match status" value="1"/>
</dbReference>
<evidence type="ECO:0000256" key="7">
    <source>
        <dbReference type="ARBA" id="ARBA00022840"/>
    </source>
</evidence>
<keyword evidence="6 15" id="KW-0347">Helicase</keyword>
<dbReference type="SUPFAM" id="SSF52540">
    <property type="entry name" value="P-loop containing nucleoside triphosphate hydrolases"/>
    <property type="match status" value="2"/>
</dbReference>
<evidence type="ECO:0000256" key="13">
    <source>
        <dbReference type="ARBA" id="ARBA00034808"/>
    </source>
</evidence>
<dbReference type="CDD" id="cd17992">
    <property type="entry name" value="DEXHc_RecG"/>
    <property type="match status" value="1"/>
</dbReference>
<dbReference type="SMART" id="SM00487">
    <property type="entry name" value="DEXDc"/>
    <property type="match status" value="1"/>
</dbReference>
<dbReference type="RefSeq" id="WP_004617756.1">
    <property type="nucleotide sequence ID" value="NZ_ACXX02000003.1"/>
</dbReference>
<evidence type="ECO:0000256" key="3">
    <source>
        <dbReference type="ARBA" id="ARBA00022741"/>
    </source>
</evidence>
<keyword evidence="5 15" id="KW-0378">Hydrolase</keyword>
<evidence type="ECO:0000256" key="8">
    <source>
        <dbReference type="ARBA" id="ARBA00023125"/>
    </source>
</evidence>
<evidence type="ECO:0000313" key="19">
    <source>
        <dbReference type="Proteomes" id="UP000003860"/>
    </source>
</evidence>
<dbReference type="EMBL" id="ACXX02000003">
    <property type="protein sequence ID" value="EGD48603.1"/>
    <property type="molecule type" value="Genomic_DNA"/>
</dbReference>
<dbReference type="InterPro" id="IPR014001">
    <property type="entry name" value="Helicase_ATP-bd"/>
</dbReference>
<dbReference type="PANTHER" id="PTHR47964:SF1">
    <property type="entry name" value="ATP-DEPENDENT DNA HELICASE HOMOLOG RECG, CHLOROPLASTIC"/>
    <property type="match status" value="1"/>
</dbReference>
<keyword evidence="11" id="KW-0413">Isomerase</keyword>
<evidence type="ECO:0000256" key="10">
    <source>
        <dbReference type="ARBA" id="ARBA00023204"/>
    </source>
</evidence>
<comment type="function">
    <text evidence="15">Plays a critical role in recombination and DNA repair. Helps process Holliday junction intermediates to mature products by catalyzing branch migration. Has replication fork regression activity, unwinds stalled or blocked replication forks to make a HJ that can be resolved. Has a DNA unwinding activity characteristic of a DNA helicase with 3'-5' polarity.</text>
</comment>
<dbReference type="InterPro" id="IPR001650">
    <property type="entry name" value="Helicase_C-like"/>
</dbReference>
<comment type="catalytic activity">
    <reaction evidence="14 15">
        <text>ATP + H2O = ADP + phosphate + H(+)</text>
        <dbReference type="Rhea" id="RHEA:13065"/>
        <dbReference type="ChEBI" id="CHEBI:15377"/>
        <dbReference type="ChEBI" id="CHEBI:15378"/>
        <dbReference type="ChEBI" id="CHEBI:30616"/>
        <dbReference type="ChEBI" id="CHEBI:43474"/>
        <dbReference type="ChEBI" id="CHEBI:456216"/>
        <dbReference type="EC" id="5.6.2.4"/>
    </reaction>
</comment>
<dbReference type="NCBIfam" id="NF008168">
    <property type="entry name" value="PRK10917.2-2"/>
    <property type="match status" value="1"/>
</dbReference>
<comment type="similarity">
    <text evidence="1 15">Belongs to the helicase family. RecG subfamily.</text>
</comment>
<keyword evidence="8" id="KW-0238">DNA-binding</keyword>
<evidence type="ECO:0000256" key="4">
    <source>
        <dbReference type="ARBA" id="ARBA00022763"/>
    </source>
</evidence>
<dbReference type="PROSITE" id="PS51192">
    <property type="entry name" value="HELICASE_ATP_BIND_1"/>
    <property type="match status" value="1"/>
</dbReference>
<protein>
    <recommendedName>
        <fullName evidence="2 15">ATP-dependent DNA helicase RecG</fullName>
        <ecNumber evidence="13 15">5.6.2.4</ecNumber>
    </recommendedName>
</protein>
<dbReference type="Proteomes" id="UP000003860">
    <property type="component" value="Unassembled WGS sequence"/>
</dbReference>
<evidence type="ECO:0000256" key="15">
    <source>
        <dbReference type="RuleBase" id="RU363016"/>
    </source>
</evidence>
<dbReference type="Pfam" id="PF19833">
    <property type="entry name" value="RecG_dom3_C"/>
    <property type="match status" value="1"/>
</dbReference>
<proteinExistence type="inferred from homology"/>
<feature type="domain" description="Helicase ATP-binding" evidence="16">
    <location>
        <begin position="282"/>
        <end position="443"/>
    </location>
</feature>
<sequence length="690" mass="78076">MKKITINDLKQKSIRYIKGVGESRESLFKKLEIHNLFDVLTYYPREYEDRSSIKNIADLQNGVPCSFEGTIVSNVSITRPKRGMTVSRVSIEDSTGKITAIWFNQPYVKNSLKLGDNYIFFGKAERKLNKLQIVNPVFEKASSKDMKKSLKILPVYSSTKDLGQNIIRSVVYEAIKIINDIELEDMIPLSVRDKFKLPDRTYSIKQIHFPASVRDIESARFRLVFEELFMLQLGLLSYKSLATDTRVGIKYTHIDQMEDFIKSFPFELTNAQKKVFVEVEKDMESSRVMNRLVQGDVGSGKTMIAVLALFKAVKCGYQGALMVPTEILAEQHFKSIKSLFDCFGVSVELLSSSLTKKQKQLIVEELKEGKTDVVIGTHALIEDYVEFKQLGLVITDEQHRFGVRQRTILTEKGQNPDVLVMTATPIPRTLALILYGDLDISIIDELPPGRKPIKTYSVNEAMRERINNFVREKVNEGRQVYIVCPLVEESEEIEAKSAVVTAEDISKSVFRDLNVGIIHGKMKSSEKEAIMKSFVSGEISILVSTTIIEVGVNVPNATVMIIENAERFGLAQLHQLRGRVGRGDEQSFCILFNQSNSKVAKERMKIMTHSNDGFVISEKDLEIRGPGEFFGTRQHGLPELKIANLYKDMEILKQAQESAMEIIQADPGLMKHNELKKHLAAYFGDKVTLS</sequence>
<dbReference type="InterPro" id="IPR012340">
    <property type="entry name" value="NA-bd_OB-fold"/>
</dbReference>
<feature type="domain" description="Helicase C-terminal" evidence="17">
    <location>
        <begin position="465"/>
        <end position="622"/>
    </location>
</feature>
<dbReference type="NCBIfam" id="TIGR00643">
    <property type="entry name" value="recG"/>
    <property type="match status" value="1"/>
</dbReference>
<evidence type="ECO:0000256" key="9">
    <source>
        <dbReference type="ARBA" id="ARBA00023172"/>
    </source>
</evidence>
<evidence type="ECO:0000256" key="14">
    <source>
        <dbReference type="ARBA" id="ARBA00048988"/>
    </source>
</evidence>
<evidence type="ECO:0000256" key="1">
    <source>
        <dbReference type="ARBA" id="ARBA00007504"/>
    </source>
</evidence>
<reference evidence="18" key="2">
    <citation type="submission" date="2011-01" db="EMBL/GenBank/DDBJ databases">
        <title>The Non-contiguous Finished genome of Clostridium papyrosolvens.</title>
        <authorList>
            <person name="Lucas S."/>
            <person name="Copeland A."/>
            <person name="Lapidus A."/>
            <person name="Cheng J.-F."/>
            <person name="Goodwin L."/>
            <person name="Pitluck S."/>
            <person name="Misra M."/>
            <person name="Chertkov O."/>
            <person name="Detter J.C."/>
            <person name="Han C."/>
            <person name="Tapia R."/>
            <person name="Land M."/>
            <person name="Hauser L."/>
            <person name="Kyrpides N."/>
            <person name="Ivanova N."/>
            <person name="Pagani I."/>
            <person name="Mouttaki H."/>
            <person name="He Z."/>
            <person name="Zhou J."/>
            <person name="Hemme C.L."/>
            <person name="Woyke T."/>
        </authorList>
    </citation>
    <scope>NUCLEOTIDE SEQUENCE [LARGE SCALE GENOMIC DNA]</scope>
    <source>
        <strain evidence="18">DSM 2782</strain>
    </source>
</reference>
<dbReference type="PROSITE" id="PS51194">
    <property type="entry name" value="HELICASE_CTER"/>
    <property type="match status" value="1"/>
</dbReference>
<evidence type="ECO:0000256" key="5">
    <source>
        <dbReference type="ARBA" id="ARBA00022801"/>
    </source>
</evidence>
<accession>F1TAR0</accession>
<evidence type="ECO:0000259" key="17">
    <source>
        <dbReference type="PROSITE" id="PS51194"/>
    </source>
</evidence>
<dbReference type="GO" id="GO:0006310">
    <property type="term" value="P:DNA recombination"/>
    <property type="evidence" value="ECO:0007669"/>
    <property type="project" value="UniProtKB-UniRule"/>
</dbReference>
<evidence type="ECO:0000256" key="2">
    <source>
        <dbReference type="ARBA" id="ARBA00017846"/>
    </source>
</evidence>
<dbReference type="eggNOG" id="COG1200">
    <property type="taxonomic scope" value="Bacteria"/>
</dbReference>
<keyword evidence="4 15" id="KW-0227">DNA damage</keyword>